<evidence type="ECO:0000259" key="1">
    <source>
        <dbReference type="Pfam" id="PF10551"/>
    </source>
</evidence>
<evidence type="ECO:0000313" key="3">
    <source>
        <dbReference type="Proteomes" id="UP000507470"/>
    </source>
</evidence>
<reference evidence="2 3" key="1">
    <citation type="submission" date="2020-06" db="EMBL/GenBank/DDBJ databases">
        <authorList>
            <person name="Li R."/>
            <person name="Bekaert M."/>
        </authorList>
    </citation>
    <scope>NUCLEOTIDE SEQUENCE [LARGE SCALE GENOMIC DNA]</scope>
    <source>
        <strain evidence="3">wild</strain>
    </source>
</reference>
<evidence type="ECO:0000313" key="2">
    <source>
        <dbReference type="EMBL" id="CAC5373866.1"/>
    </source>
</evidence>
<accession>A0A6J8AXB2</accession>
<dbReference type="OrthoDB" id="6612379at2759"/>
<dbReference type="InterPro" id="IPR018289">
    <property type="entry name" value="MULE_transposase_dom"/>
</dbReference>
<keyword evidence="3" id="KW-1185">Reference proteome</keyword>
<proteinExistence type="predicted"/>
<name>A0A6J8AXB2_MYTCO</name>
<gene>
    <name evidence="2" type="ORF">MCOR_11468</name>
</gene>
<protein>
    <recommendedName>
        <fullName evidence="1">MULE transposase domain-containing protein</fullName>
    </recommendedName>
</protein>
<feature type="domain" description="MULE transposase" evidence="1">
    <location>
        <begin position="209"/>
        <end position="277"/>
    </location>
</feature>
<dbReference type="EMBL" id="CACVKT020001976">
    <property type="protein sequence ID" value="CAC5373866.1"/>
    <property type="molecule type" value="Genomic_DNA"/>
</dbReference>
<dbReference type="Pfam" id="PF10551">
    <property type="entry name" value="MULE"/>
    <property type="match status" value="1"/>
</dbReference>
<dbReference type="Proteomes" id="UP000507470">
    <property type="component" value="Unassembled WGS sequence"/>
</dbReference>
<dbReference type="AlphaFoldDB" id="A0A6J8AXB2"/>
<sequence length="308" mass="35597">MPASKEGECQHPKKTDTAIHMMDASIQRKWLSAFNLLYVEMTFTYNWDSSRRLTLMDDHPFFNGVGHQAKDLILSANIKRQMTAAVADDPTLTIREAYDDVAHQFPLAERGNIPTYANVRSSLDQLRRRYLPEIPASINDVDIGGRWRVTLKGNRFPSKLDNAWALLFFARHKHSAVWVTVTISLLMLHLNQHQVLTSNSLPFMDFFRERVIPLVFALMTDRNVANYRQILGHLKRSYARLTNNQPAPINIISDYATGIMTAAHTDFPNVRIIGCFFLHSCKSIWTREQQEGLRRPYNRSPRLKRCIR</sequence>
<organism evidence="2 3">
    <name type="scientific">Mytilus coruscus</name>
    <name type="common">Sea mussel</name>
    <dbReference type="NCBI Taxonomy" id="42192"/>
    <lineage>
        <taxon>Eukaryota</taxon>
        <taxon>Metazoa</taxon>
        <taxon>Spiralia</taxon>
        <taxon>Lophotrochozoa</taxon>
        <taxon>Mollusca</taxon>
        <taxon>Bivalvia</taxon>
        <taxon>Autobranchia</taxon>
        <taxon>Pteriomorphia</taxon>
        <taxon>Mytilida</taxon>
        <taxon>Mytiloidea</taxon>
        <taxon>Mytilidae</taxon>
        <taxon>Mytilinae</taxon>
        <taxon>Mytilus</taxon>
    </lineage>
</organism>